<comment type="caution">
    <text evidence="2">The sequence shown here is derived from an EMBL/GenBank/DDBJ whole genome shotgun (WGS) entry which is preliminary data.</text>
</comment>
<protein>
    <submittedName>
        <fullName evidence="2">Uncharacterized protein</fullName>
    </submittedName>
</protein>
<feature type="region of interest" description="Disordered" evidence="1">
    <location>
        <begin position="86"/>
        <end position="111"/>
    </location>
</feature>
<sequence>MCSLLIAAHTEVSSPFGLLNRELIDPGLENKSRRSLPSKNDNSVEELLYRNKQLMIRWPLDVQPLSGKTLRNPLLFEGDWQEARQQQGQTRRLRRKRDAGRKTQLVSEGER</sequence>
<gene>
    <name evidence="2" type="ORF">PLEPLA_LOCUS9476</name>
</gene>
<organism evidence="2 3">
    <name type="scientific">Pleuronectes platessa</name>
    <name type="common">European plaice</name>
    <dbReference type="NCBI Taxonomy" id="8262"/>
    <lineage>
        <taxon>Eukaryota</taxon>
        <taxon>Metazoa</taxon>
        <taxon>Chordata</taxon>
        <taxon>Craniata</taxon>
        <taxon>Vertebrata</taxon>
        <taxon>Euteleostomi</taxon>
        <taxon>Actinopterygii</taxon>
        <taxon>Neopterygii</taxon>
        <taxon>Teleostei</taxon>
        <taxon>Neoteleostei</taxon>
        <taxon>Acanthomorphata</taxon>
        <taxon>Carangaria</taxon>
        <taxon>Pleuronectiformes</taxon>
        <taxon>Pleuronectoidei</taxon>
        <taxon>Pleuronectidae</taxon>
        <taxon>Pleuronectes</taxon>
    </lineage>
</organism>
<proteinExistence type="predicted"/>
<dbReference type="Proteomes" id="UP001153269">
    <property type="component" value="Unassembled WGS sequence"/>
</dbReference>
<accession>A0A9N7U0M5</accession>
<reference evidence="2" key="1">
    <citation type="submission" date="2020-03" db="EMBL/GenBank/DDBJ databases">
        <authorList>
            <person name="Weist P."/>
        </authorList>
    </citation>
    <scope>NUCLEOTIDE SEQUENCE</scope>
</reference>
<dbReference type="EMBL" id="CADEAL010000534">
    <property type="protein sequence ID" value="CAB1421589.1"/>
    <property type="molecule type" value="Genomic_DNA"/>
</dbReference>
<name>A0A9N7U0M5_PLEPL</name>
<evidence type="ECO:0000313" key="3">
    <source>
        <dbReference type="Proteomes" id="UP001153269"/>
    </source>
</evidence>
<keyword evidence="3" id="KW-1185">Reference proteome</keyword>
<evidence type="ECO:0000256" key="1">
    <source>
        <dbReference type="SAM" id="MobiDB-lite"/>
    </source>
</evidence>
<evidence type="ECO:0000313" key="2">
    <source>
        <dbReference type="EMBL" id="CAB1421589.1"/>
    </source>
</evidence>
<dbReference type="AlphaFoldDB" id="A0A9N7U0M5"/>